<proteinExistence type="predicted"/>
<evidence type="ECO:0000259" key="4">
    <source>
        <dbReference type="PROSITE" id="PS51667"/>
    </source>
</evidence>
<accession>A0A7J7MS80</accession>
<gene>
    <name evidence="5" type="ORF">GIB67_037260</name>
</gene>
<dbReference type="Pfam" id="PF08879">
    <property type="entry name" value="WRC"/>
    <property type="match status" value="1"/>
</dbReference>
<feature type="compositionally biased region" description="Pro residues" evidence="3">
    <location>
        <begin position="15"/>
        <end position="37"/>
    </location>
</feature>
<feature type="region of interest" description="Disordered" evidence="3">
    <location>
        <begin position="184"/>
        <end position="203"/>
    </location>
</feature>
<dbReference type="AlphaFoldDB" id="A0A7J7MS80"/>
<keyword evidence="6" id="KW-1185">Reference proteome</keyword>
<evidence type="ECO:0000256" key="2">
    <source>
        <dbReference type="PROSITE-ProRule" id="PRU01002"/>
    </source>
</evidence>
<dbReference type="PANTHER" id="PTHR34680:SF3">
    <property type="entry name" value="EXPRESSED PROTEIN"/>
    <property type="match status" value="1"/>
</dbReference>
<protein>
    <recommendedName>
        <fullName evidence="4">WRC domain-containing protein</fullName>
    </recommendedName>
</protein>
<dbReference type="OrthoDB" id="1927437at2759"/>
<dbReference type="PANTHER" id="PTHR34680">
    <property type="entry name" value="EXPRESSED PROTEIN"/>
    <property type="match status" value="1"/>
</dbReference>
<evidence type="ECO:0000313" key="5">
    <source>
        <dbReference type="EMBL" id="KAF6157687.1"/>
    </source>
</evidence>
<comment type="caution">
    <text evidence="5">The sequence shown here is derived from an EMBL/GenBank/DDBJ whole genome shotgun (WGS) entry which is preliminary data.</text>
</comment>
<evidence type="ECO:0000313" key="6">
    <source>
        <dbReference type="Proteomes" id="UP000541444"/>
    </source>
</evidence>
<evidence type="ECO:0000256" key="1">
    <source>
        <dbReference type="ARBA" id="ARBA00023242"/>
    </source>
</evidence>
<organism evidence="5 6">
    <name type="scientific">Kingdonia uniflora</name>
    <dbReference type="NCBI Taxonomy" id="39325"/>
    <lineage>
        <taxon>Eukaryota</taxon>
        <taxon>Viridiplantae</taxon>
        <taxon>Streptophyta</taxon>
        <taxon>Embryophyta</taxon>
        <taxon>Tracheophyta</taxon>
        <taxon>Spermatophyta</taxon>
        <taxon>Magnoliopsida</taxon>
        <taxon>Ranunculales</taxon>
        <taxon>Circaeasteraceae</taxon>
        <taxon>Kingdonia</taxon>
    </lineage>
</organism>
<feature type="domain" description="WRC" evidence="4">
    <location>
        <begin position="141"/>
        <end position="187"/>
    </location>
</feature>
<reference evidence="5 6" key="1">
    <citation type="journal article" date="2020" name="IScience">
        <title>Genome Sequencing of the Endangered Kingdonia uniflora (Circaeasteraceae, Ranunculales) Reveals Potential Mechanisms of Evolutionary Specialization.</title>
        <authorList>
            <person name="Sun Y."/>
            <person name="Deng T."/>
            <person name="Zhang A."/>
            <person name="Moore M.J."/>
            <person name="Landis J.B."/>
            <person name="Lin N."/>
            <person name="Zhang H."/>
            <person name="Zhang X."/>
            <person name="Huang J."/>
            <person name="Zhang X."/>
            <person name="Sun H."/>
            <person name="Wang H."/>
        </authorList>
    </citation>
    <scope>NUCLEOTIDE SEQUENCE [LARGE SCALE GENOMIC DNA]</scope>
    <source>
        <strain evidence="5">TB1705</strain>
        <tissue evidence="5">Leaf</tissue>
    </source>
</reference>
<comment type="caution">
    <text evidence="2">Lacks conserved residue(s) required for the propagation of feature annotation.</text>
</comment>
<evidence type="ECO:0000256" key="3">
    <source>
        <dbReference type="SAM" id="MobiDB-lite"/>
    </source>
</evidence>
<dbReference type="InterPro" id="IPR014977">
    <property type="entry name" value="WRC_dom"/>
</dbReference>
<name>A0A7J7MS80_9MAGN</name>
<feature type="region of interest" description="Disordered" evidence="3">
    <location>
        <begin position="11"/>
        <end position="37"/>
    </location>
</feature>
<sequence length="547" mass="61218">MRIRKNANFLQSLLSPPPPPLPQTSPPIAPTTPPLDPPTLVCEFNRSPWDVISFLPQSELSYADGLRQVKLETDQEVKLQRVKTMKLEEDINGGDQSSNIVQRVKPKVEIKEEIEEKALIIDNLVVTTEKKKKGRKRIVGREVLNRCTKTDGRTWQCWNEADAGNTLCNHHIEQLQTYYRTVPSQKSEKSMSKAKAPTPLRRRVKKKATNTSDFYYYSGFGPLWGKKLCKAAVREIVLDKLAKEDERVVGGEISPCGEENHPSVFIYCSCMTELLDSLNNLLGKAEEEACLIINYEQIFLVCGRCVPKIQKPSSKMVVSSSEESSSSGRTIDDVEASGTIVLDMPNVHYGEKKRDCMWGLRLGNFLGLWFRALVRPGGKIEYYQFVVDLAEPNPKGVADTSSLFDVVSREGNELNKVLGELGIRREKRLNSIVGKGVNLKAVEQEALELAKRDPIRLDTQIQSSISQLSVAWRSAVEVLKVAAAERAELDAEKVSLIEQLKDVVAARNSLIQAFYSWGLRRDDVNLAIAGKYGEIIFPEEDASPVAD</sequence>
<dbReference type="Proteomes" id="UP000541444">
    <property type="component" value="Unassembled WGS sequence"/>
</dbReference>
<keyword evidence="1" id="KW-0539">Nucleus</keyword>
<dbReference type="PROSITE" id="PS51667">
    <property type="entry name" value="WRC"/>
    <property type="match status" value="1"/>
</dbReference>
<dbReference type="EMBL" id="JACGCM010001272">
    <property type="protein sequence ID" value="KAF6157687.1"/>
    <property type="molecule type" value="Genomic_DNA"/>
</dbReference>